<proteinExistence type="inferred from homology"/>
<feature type="transmembrane region" description="Helical" evidence="3">
    <location>
        <begin position="28"/>
        <end position="49"/>
    </location>
</feature>
<dbReference type="PANTHER" id="PTHR12151:SF25">
    <property type="entry name" value="LINALOOL DEHYDRATASE_ISOMERASE DOMAIN-CONTAINING PROTEIN"/>
    <property type="match status" value="1"/>
</dbReference>
<evidence type="ECO:0000256" key="1">
    <source>
        <dbReference type="ARBA" id="ARBA00010996"/>
    </source>
</evidence>
<evidence type="ECO:0000313" key="5">
    <source>
        <dbReference type="EMBL" id="UXI66966.1"/>
    </source>
</evidence>
<dbReference type="PANTHER" id="PTHR12151">
    <property type="entry name" value="ELECTRON TRANSPORT PROTIN SCO1/SENC FAMILY MEMBER"/>
    <property type="match status" value="1"/>
</dbReference>
<evidence type="ECO:0000256" key="2">
    <source>
        <dbReference type="ARBA" id="ARBA00023008"/>
    </source>
</evidence>
<keyword evidence="3" id="KW-1133">Transmembrane helix</keyword>
<dbReference type="Proteomes" id="UP001064632">
    <property type="component" value="Chromosome"/>
</dbReference>
<dbReference type="InterPro" id="IPR013766">
    <property type="entry name" value="Thioredoxin_domain"/>
</dbReference>
<accession>A0ABY6BA79</accession>
<evidence type="ECO:0000313" key="6">
    <source>
        <dbReference type="Proteomes" id="UP001064632"/>
    </source>
</evidence>
<dbReference type="InterPro" id="IPR003782">
    <property type="entry name" value="SCO1/SenC"/>
</dbReference>
<keyword evidence="3" id="KW-0812">Transmembrane</keyword>
<dbReference type="CDD" id="cd02968">
    <property type="entry name" value="SCO"/>
    <property type="match status" value="1"/>
</dbReference>
<gene>
    <name evidence="5" type="ORF">N4264_19760</name>
</gene>
<dbReference type="EMBL" id="CP104694">
    <property type="protein sequence ID" value="UXI66966.1"/>
    <property type="molecule type" value="Genomic_DNA"/>
</dbReference>
<dbReference type="Pfam" id="PF02630">
    <property type="entry name" value="SCO1-SenC"/>
    <property type="match status" value="1"/>
</dbReference>
<reference evidence="5" key="1">
    <citation type="submission" date="2022-09" db="EMBL/GenBank/DDBJ databases">
        <title>Tahibacter sp. nov., isolated from a fresh water.</title>
        <authorList>
            <person name="Baek J.H."/>
            <person name="Lee J.K."/>
            <person name="Kim J.M."/>
            <person name="Jeon C.O."/>
        </authorList>
    </citation>
    <scope>NUCLEOTIDE SEQUENCE</scope>
    <source>
        <strain evidence="5">W38</strain>
    </source>
</reference>
<name>A0ABY6BA79_9GAMM</name>
<comment type="similarity">
    <text evidence="1">Belongs to the SCO1/2 family.</text>
</comment>
<evidence type="ECO:0000259" key="4">
    <source>
        <dbReference type="PROSITE" id="PS51352"/>
    </source>
</evidence>
<keyword evidence="3" id="KW-0472">Membrane</keyword>
<dbReference type="RefSeq" id="WP_261693942.1">
    <property type="nucleotide sequence ID" value="NZ_CP104694.1"/>
</dbReference>
<feature type="domain" description="Thioredoxin" evidence="4">
    <location>
        <begin position="65"/>
        <end position="228"/>
    </location>
</feature>
<dbReference type="SUPFAM" id="SSF52833">
    <property type="entry name" value="Thioredoxin-like"/>
    <property type="match status" value="1"/>
</dbReference>
<dbReference type="InterPro" id="IPR036249">
    <property type="entry name" value="Thioredoxin-like_sf"/>
</dbReference>
<organism evidence="5 6">
    <name type="scientific">Tahibacter amnicola</name>
    <dbReference type="NCBI Taxonomy" id="2976241"/>
    <lineage>
        <taxon>Bacteria</taxon>
        <taxon>Pseudomonadati</taxon>
        <taxon>Pseudomonadota</taxon>
        <taxon>Gammaproteobacteria</taxon>
        <taxon>Lysobacterales</taxon>
        <taxon>Rhodanobacteraceae</taxon>
        <taxon>Tahibacter</taxon>
    </lineage>
</organism>
<dbReference type="PROSITE" id="PS51352">
    <property type="entry name" value="THIOREDOXIN_2"/>
    <property type="match status" value="1"/>
</dbReference>
<evidence type="ECO:0000256" key="3">
    <source>
        <dbReference type="SAM" id="Phobius"/>
    </source>
</evidence>
<dbReference type="Gene3D" id="3.40.30.10">
    <property type="entry name" value="Glutaredoxin"/>
    <property type="match status" value="1"/>
</dbReference>
<protein>
    <submittedName>
        <fullName evidence="5">SCO family protein</fullName>
    </submittedName>
</protein>
<keyword evidence="2" id="KW-0186">Copper</keyword>
<keyword evidence="6" id="KW-1185">Reference proteome</keyword>
<sequence length="230" mass="24726">MPQGPRHRPNPTLPIIRRMPIRKNAGRALPTAAILIAAFAGGLGLWLGARVFNPPAPVMTALTAYPAPRDIAEFSLTRASGQLLTRNDFKGHWSLVFFGFTHCPDICPGTLGTLKQVHAGLKAAQVGDRVSVYFISVDPQRDTPEVLGKYTGFFSPDFIAATGNDEELTRLIRSLGLLYARPDNGKGGYDVEHSGRIATLNPQGQLVGVFTPPFDVAAITADLQALAKTP</sequence>